<dbReference type="EMBL" id="JBEDUW010000007">
    <property type="protein sequence ID" value="KAK9914594.1"/>
    <property type="molecule type" value="Genomic_DNA"/>
</dbReference>
<protein>
    <recommendedName>
        <fullName evidence="5">RING-type domain-containing protein</fullName>
    </recommendedName>
</protein>
<keyword evidence="1" id="KW-0479">Metal-binding</keyword>
<keyword evidence="2 4" id="KW-0863">Zinc-finger</keyword>
<dbReference type="Proteomes" id="UP001457282">
    <property type="component" value="Unassembled WGS sequence"/>
</dbReference>
<evidence type="ECO:0000256" key="2">
    <source>
        <dbReference type="ARBA" id="ARBA00022771"/>
    </source>
</evidence>
<comment type="caution">
    <text evidence="6">The sequence shown here is derived from an EMBL/GenBank/DDBJ whole genome shotgun (WGS) entry which is preliminary data.</text>
</comment>
<reference evidence="6 7" key="1">
    <citation type="journal article" date="2023" name="G3 (Bethesda)">
        <title>A chromosome-length genome assembly and annotation of blackberry (Rubus argutus, cv. 'Hillquist').</title>
        <authorList>
            <person name="Bruna T."/>
            <person name="Aryal R."/>
            <person name="Dudchenko O."/>
            <person name="Sargent D.J."/>
            <person name="Mead D."/>
            <person name="Buti M."/>
            <person name="Cavallini A."/>
            <person name="Hytonen T."/>
            <person name="Andres J."/>
            <person name="Pham M."/>
            <person name="Weisz D."/>
            <person name="Mascagni F."/>
            <person name="Usai G."/>
            <person name="Natali L."/>
            <person name="Bassil N."/>
            <person name="Fernandez G.E."/>
            <person name="Lomsadze A."/>
            <person name="Armour M."/>
            <person name="Olukolu B."/>
            <person name="Poorten T."/>
            <person name="Britton C."/>
            <person name="Davik J."/>
            <person name="Ashrafi H."/>
            <person name="Aiden E.L."/>
            <person name="Borodovsky M."/>
            <person name="Worthington M."/>
        </authorList>
    </citation>
    <scope>NUCLEOTIDE SEQUENCE [LARGE SCALE GENOMIC DNA]</scope>
    <source>
        <strain evidence="6">PI 553951</strain>
    </source>
</reference>
<organism evidence="6 7">
    <name type="scientific">Rubus argutus</name>
    <name type="common">Southern blackberry</name>
    <dbReference type="NCBI Taxonomy" id="59490"/>
    <lineage>
        <taxon>Eukaryota</taxon>
        <taxon>Viridiplantae</taxon>
        <taxon>Streptophyta</taxon>
        <taxon>Embryophyta</taxon>
        <taxon>Tracheophyta</taxon>
        <taxon>Spermatophyta</taxon>
        <taxon>Magnoliopsida</taxon>
        <taxon>eudicotyledons</taxon>
        <taxon>Gunneridae</taxon>
        <taxon>Pentapetalae</taxon>
        <taxon>rosids</taxon>
        <taxon>fabids</taxon>
        <taxon>Rosales</taxon>
        <taxon>Rosaceae</taxon>
        <taxon>Rosoideae</taxon>
        <taxon>Rosoideae incertae sedis</taxon>
        <taxon>Rubus</taxon>
    </lineage>
</organism>
<evidence type="ECO:0000256" key="1">
    <source>
        <dbReference type="ARBA" id="ARBA00022723"/>
    </source>
</evidence>
<evidence type="ECO:0000313" key="7">
    <source>
        <dbReference type="Proteomes" id="UP001457282"/>
    </source>
</evidence>
<dbReference type="Gene3D" id="3.30.40.10">
    <property type="entry name" value="Zinc/RING finger domain, C3HC4 (zinc finger)"/>
    <property type="match status" value="1"/>
</dbReference>
<evidence type="ECO:0000313" key="6">
    <source>
        <dbReference type="EMBL" id="KAK9914594.1"/>
    </source>
</evidence>
<proteinExistence type="predicted"/>
<dbReference type="InterPro" id="IPR013083">
    <property type="entry name" value="Znf_RING/FYVE/PHD"/>
</dbReference>
<dbReference type="SUPFAM" id="SSF57850">
    <property type="entry name" value="RING/U-box"/>
    <property type="match status" value="1"/>
</dbReference>
<feature type="domain" description="RING-type" evidence="5">
    <location>
        <begin position="255"/>
        <end position="298"/>
    </location>
</feature>
<dbReference type="PANTHER" id="PTHR45969:SF81">
    <property type="entry name" value="OS08G0157400 PROTEIN"/>
    <property type="match status" value="1"/>
</dbReference>
<dbReference type="Pfam" id="PF13639">
    <property type="entry name" value="zf-RING_2"/>
    <property type="match status" value="1"/>
</dbReference>
<dbReference type="AlphaFoldDB" id="A0AAW1W4T6"/>
<dbReference type="SMART" id="SM00184">
    <property type="entry name" value="RING"/>
    <property type="match status" value="1"/>
</dbReference>
<dbReference type="PANTHER" id="PTHR45969">
    <property type="entry name" value="RING ZINC FINGER PROTEIN-RELATED"/>
    <property type="match status" value="1"/>
</dbReference>
<dbReference type="PROSITE" id="PS50089">
    <property type="entry name" value="ZF_RING_2"/>
    <property type="match status" value="1"/>
</dbReference>
<dbReference type="GO" id="GO:0016567">
    <property type="term" value="P:protein ubiquitination"/>
    <property type="evidence" value="ECO:0007669"/>
    <property type="project" value="TreeGrafter"/>
</dbReference>
<evidence type="ECO:0000256" key="3">
    <source>
        <dbReference type="ARBA" id="ARBA00022833"/>
    </source>
</evidence>
<dbReference type="GO" id="GO:0061630">
    <property type="term" value="F:ubiquitin protein ligase activity"/>
    <property type="evidence" value="ECO:0007669"/>
    <property type="project" value="TreeGrafter"/>
</dbReference>
<gene>
    <name evidence="6" type="ORF">M0R45_038364</name>
</gene>
<dbReference type="GO" id="GO:0008270">
    <property type="term" value="F:zinc ion binding"/>
    <property type="evidence" value="ECO:0007669"/>
    <property type="project" value="UniProtKB-KW"/>
</dbReference>
<evidence type="ECO:0000256" key="4">
    <source>
        <dbReference type="PROSITE-ProRule" id="PRU00175"/>
    </source>
</evidence>
<dbReference type="InterPro" id="IPR001841">
    <property type="entry name" value="Znf_RING"/>
</dbReference>
<accession>A0AAW1W4T6</accession>
<keyword evidence="3" id="KW-0862">Zinc</keyword>
<sequence>MSIIMFLINQVDVEGTTSGRLTERTKSTSKVRPLDDQLRATVDDGGLKSLSGHIVSSQVGTSSISSQGMSIMMFLINQVDVERTTSGRTTERTKLTSKAQPLDDQLRATVNDGGVEILKWARRLFPRLHLLDCLACDKMWRMRCMLKLNLVWLLLDLLKLVLKKVVYYVPLLLFKHSEDDHDQMEWNFAAATTSEDPNMWHWPQVPVVPAVVEFLIDAESIKKQLAVVQYRDLILKRRSRRRQSEDEDVPMLSPCIVCMSGMKDRDEVRELCNCDHVFHRDCLDAGIGQSQSTCPLCRSELLGPASSITATTPKLDDKEGGRDPWRAQRMIYLFGEDFSFTS</sequence>
<keyword evidence="7" id="KW-1185">Reference proteome</keyword>
<name>A0AAW1W4T6_RUBAR</name>
<evidence type="ECO:0000259" key="5">
    <source>
        <dbReference type="PROSITE" id="PS50089"/>
    </source>
</evidence>